<keyword evidence="3" id="KW-1185">Reference proteome</keyword>
<name>A0A401YXZ6_9ACTN</name>
<organism evidence="2 3">
    <name type="scientific">Embleya hyalina</name>
    <dbReference type="NCBI Taxonomy" id="516124"/>
    <lineage>
        <taxon>Bacteria</taxon>
        <taxon>Bacillati</taxon>
        <taxon>Actinomycetota</taxon>
        <taxon>Actinomycetes</taxon>
        <taxon>Kitasatosporales</taxon>
        <taxon>Streptomycetaceae</taxon>
        <taxon>Embleya</taxon>
    </lineage>
</organism>
<reference evidence="2 3" key="1">
    <citation type="submission" date="2018-12" db="EMBL/GenBank/DDBJ databases">
        <title>Draft genome sequence of Embleya hyalina NBRC 13850T.</title>
        <authorList>
            <person name="Komaki H."/>
            <person name="Hosoyama A."/>
            <person name="Kimura A."/>
            <person name="Ichikawa N."/>
            <person name="Tamura T."/>
        </authorList>
    </citation>
    <scope>NUCLEOTIDE SEQUENCE [LARGE SCALE GENOMIC DNA]</scope>
    <source>
        <strain evidence="2 3">NBRC 13850</strain>
    </source>
</reference>
<proteinExistence type="predicted"/>
<dbReference type="Proteomes" id="UP000286931">
    <property type="component" value="Unassembled WGS sequence"/>
</dbReference>
<evidence type="ECO:0000313" key="2">
    <source>
        <dbReference type="EMBL" id="GCD99420.1"/>
    </source>
</evidence>
<dbReference type="EMBL" id="BIFH01000032">
    <property type="protein sequence ID" value="GCD99420.1"/>
    <property type="molecule type" value="Genomic_DNA"/>
</dbReference>
<dbReference type="PANTHER" id="PTHR32011">
    <property type="entry name" value="OS08G0472400 PROTEIN"/>
    <property type="match status" value="1"/>
</dbReference>
<sequence length="227" mass="25632">MLEHRSADFQVLAGPVPIKSGRVPPRRSRRGDRRRLRSVAMTSTPSPDRPTERDFRLLLERTGADLLPGLTGAEFETVEQDLGFRFAADHRTMLSAALPTGKGWPNWRHGGARDLRARLALPAEGVLFDVEHNAFWPDEWGTRPAQLKHALKSARYHLARVPRMVPVYGHRYLPGIEGQWGHPVLSMMQTDIVVYGANLTDYLTAEFLDGSIEYAEPTVPFWRDLVS</sequence>
<feature type="region of interest" description="Disordered" evidence="1">
    <location>
        <begin position="15"/>
        <end position="52"/>
    </location>
</feature>
<protein>
    <recommendedName>
        <fullName evidence="4">SMI1/KNR4 family protein</fullName>
    </recommendedName>
</protein>
<evidence type="ECO:0000256" key="1">
    <source>
        <dbReference type="SAM" id="MobiDB-lite"/>
    </source>
</evidence>
<evidence type="ECO:0008006" key="4">
    <source>
        <dbReference type="Google" id="ProtNLM"/>
    </source>
</evidence>
<gene>
    <name evidence="2" type="ORF">EHYA_07141</name>
</gene>
<dbReference type="PANTHER" id="PTHR32011:SF2">
    <property type="entry name" value="OS08G0472400 PROTEIN"/>
    <property type="match status" value="1"/>
</dbReference>
<dbReference type="AlphaFoldDB" id="A0A401YXZ6"/>
<accession>A0A401YXZ6</accession>
<feature type="compositionally biased region" description="Basic residues" evidence="1">
    <location>
        <begin position="24"/>
        <end position="37"/>
    </location>
</feature>
<comment type="caution">
    <text evidence="2">The sequence shown here is derived from an EMBL/GenBank/DDBJ whole genome shotgun (WGS) entry which is preliminary data.</text>
</comment>
<evidence type="ECO:0000313" key="3">
    <source>
        <dbReference type="Proteomes" id="UP000286931"/>
    </source>
</evidence>